<organism evidence="1 2">
    <name type="scientific">Trichomonas vaginalis (strain ATCC PRA-98 / G3)</name>
    <dbReference type="NCBI Taxonomy" id="412133"/>
    <lineage>
        <taxon>Eukaryota</taxon>
        <taxon>Metamonada</taxon>
        <taxon>Parabasalia</taxon>
        <taxon>Trichomonadida</taxon>
        <taxon>Trichomonadidae</taxon>
        <taxon>Trichomonas</taxon>
    </lineage>
</organism>
<proteinExistence type="predicted"/>
<protein>
    <submittedName>
        <fullName evidence="1">Uncharacterized protein</fullName>
    </submittedName>
</protein>
<keyword evidence="2" id="KW-1185">Reference proteome</keyword>
<name>A2GDE7_TRIV3</name>
<gene>
    <name evidence="1" type="ORF">TVAG_508050</name>
</gene>
<dbReference type="AlphaFoldDB" id="A2GDE7"/>
<reference evidence="1" key="1">
    <citation type="submission" date="2006-10" db="EMBL/GenBank/DDBJ databases">
        <authorList>
            <person name="Amadeo P."/>
            <person name="Zhao Q."/>
            <person name="Wortman J."/>
            <person name="Fraser-Liggett C."/>
            <person name="Carlton J."/>
        </authorList>
    </citation>
    <scope>NUCLEOTIDE SEQUENCE</scope>
    <source>
        <strain evidence="1">G3</strain>
    </source>
</reference>
<dbReference type="InParanoid" id="A2GDE7"/>
<evidence type="ECO:0000313" key="1">
    <source>
        <dbReference type="EMBL" id="EAX84818.1"/>
    </source>
</evidence>
<reference evidence="1" key="2">
    <citation type="journal article" date="2007" name="Science">
        <title>Draft genome sequence of the sexually transmitted pathogen Trichomonas vaginalis.</title>
        <authorList>
            <person name="Carlton J.M."/>
            <person name="Hirt R.P."/>
            <person name="Silva J.C."/>
            <person name="Delcher A.L."/>
            <person name="Schatz M."/>
            <person name="Zhao Q."/>
            <person name="Wortman J.R."/>
            <person name="Bidwell S.L."/>
            <person name="Alsmark U.C.M."/>
            <person name="Besteiro S."/>
            <person name="Sicheritz-Ponten T."/>
            <person name="Noel C.J."/>
            <person name="Dacks J.B."/>
            <person name="Foster P.G."/>
            <person name="Simillion C."/>
            <person name="Van de Peer Y."/>
            <person name="Miranda-Saavedra D."/>
            <person name="Barton G.J."/>
            <person name="Westrop G.D."/>
            <person name="Mueller S."/>
            <person name="Dessi D."/>
            <person name="Fiori P.L."/>
            <person name="Ren Q."/>
            <person name="Paulsen I."/>
            <person name="Zhang H."/>
            <person name="Bastida-Corcuera F.D."/>
            <person name="Simoes-Barbosa A."/>
            <person name="Brown M.T."/>
            <person name="Hayes R.D."/>
            <person name="Mukherjee M."/>
            <person name="Okumura C.Y."/>
            <person name="Schneider R."/>
            <person name="Smith A.J."/>
            <person name="Vanacova S."/>
            <person name="Villalvazo M."/>
            <person name="Haas B.J."/>
            <person name="Pertea M."/>
            <person name="Feldblyum T.V."/>
            <person name="Utterback T.R."/>
            <person name="Shu C.L."/>
            <person name="Osoegawa K."/>
            <person name="de Jong P.J."/>
            <person name="Hrdy I."/>
            <person name="Horvathova L."/>
            <person name="Zubacova Z."/>
            <person name="Dolezal P."/>
            <person name="Malik S.B."/>
            <person name="Logsdon J.M. Jr."/>
            <person name="Henze K."/>
            <person name="Gupta A."/>
            <person name="Wang C.C."/>
            <person name="Dunne R.L."/>
            <person name="Upcroft J.A."/>
            <person name="Upcroft P."/>
            <person name="White O."/>
            <person name="Salzberg S.L."/>
            <person name="Tang P."/>
            <person name="Chiu C.-H."/>
            <person name="Lee Y.-S."/>
            <person name="Embley T.M."/>
            <person name="Coombs G.H."/>
            <person name="Mottram J.C."/>
            <person name="Tachezy J."/>
            <person name="Fraser-Liggett C.M."/>
            <person name="Johnson P.J."/>
        </authorList>
    </citation>
    <scope>NUCLEOTIDE SEQUENCE [LARGE SCALE GENOMIC DNA]</scope>
    <source>
        <strain evidence="1">G3</strain>
    </source>
</reference>
<dbReference type="VEuPathDB" id="TrichDB:TVAGG3_0912260"/>
<dbReference type="VEuPathDB" id="TrichDB:TVAG_508050"/>
<dbReference type="RefSeq" id="XP_001297748.1">
    <property type="nucleotide sequence ID" value="XM_001297747.1"/>
</dbReference>
<dbReference type="KEGG" id="tva:4742452"/>
<dbReference type="EMBL" id="DS115188">
    <property type="protein sequence ID" value="EAX84818.1"/>
    <property type="molecule type" value="Genomic_DNA"/>
</dbReference>
<evidence type="ECO:0000313" key="2">
    <source>
        <dbReference type="Proteomes" id="UP000001542"/>
    </source>
</evidence>
<sequence length="77" mass="8818">MNPANRAYAKSLIMKGLESSDYRSSSSSDDNDVVILPRKPSIQFEDYQDDDVTFVGIQKQSAVQRLLENWDKLYKSN</sequence>
<accession>A2GDE7</accession>
<dbReference type="Proteomes" id="UP000001542">
    <property type="component" value="Unassembled WGS sequence"/>
</dbReference>